<dbReference type="STRING" id="267377.MMP0565"/>
<keyword evidence="2" id="KW-1185">Reference proteome</keyword>
<dbReference type="AlphaFoldDB" id="Q6LZQ9"/>
<name>Q6LZQ9_METMP</name>
<evidence type="ECO:0000313" key="2">
    <source>
        <dbReference type="Proteomes" id="UP000000590"/>
    </source>
</evidence>
<protein>
    <submittedName>
        <fullName evidence="1">Conserved hypothetical archaeal protein</fullName>
    </submittedName>
</protein>
<dbReference type="KEGG" id="mmp:MMP0565"/>
<sequence>MVKIMQYINKSKEEFLSEIYRIVAKIRLELELTTSEITISDFEFKMDSENSKNLILMIYTPTRTDKSLLIGPGGWVVGKLREKLNGSFKENLIIRVESYIDRKKELDAIENSISHLREKGLDISSKKDALVIIQCEYDLSSIDFINEYFNPIFITFDLGTALLPHKNRNRIEQVFKDKNLKYEFLSPYSLNGEQITDAISKNPCETICNNLISEMVNYAKNKNIEIVLFNHLNKDYEFRNGIHILNFLKMFPIKLNSLIHKGRSLDCPLLIQSCKRNKITKTFKIKQIVSGVYSGLVEPTEGAEEIIKYLK</sequence>
<proteinExistence type="predicted"/>
<dbReference type="EnsemblBacteria" id="CAF30121">
    <property type="protein sequence ID" value="CAF30121"/>
    <property type="gene ID" value="MMP0565"/>
</dbReference>
<dbReference type="eggNOG" id="arCOG04823">
    <property type="taxonomic scope" value="Archaea"/>
</dbReference>
<dbReference type="PATRIC" id="fig|267377.15.peg.578"/>
<gene>
    <name evidence="1" type="ordered locus">MMP0565</name>
</gene>
<dbReference type="EMBL" id="BX950229">
    <property type="protein sequence ID" value="CAF30121.1"/>
    <property type="molecule type" value="Genomic_DNA"/>
</dbReference>
<reference evidence="1 2" key="1">
    <citation type="journal article" date="2004" name="J. Bacteriol.">
        <title>Complete genome sequence of the genetically tractable hydrogenotrophic methanogen Methanococcus maripaludis.</title>
        <authorList>
            <person name="Hendrickson E.L."/>
            <person name="Kaul R."/>
            <person name="Zhou Y."/>
            <person name="Bovee D."/>
            <person name="Chapman P."/>
            <person name="Chung J."/>
            <person name="Conway de Macario E."/>
            <person name="Dodsworth J.A."/>
            <person name="Gillett W."/>
            <person name="Graham D.E."/>
            <person name="Hackett M."/>
            <person name="Haydock A.K."/>
            <person name="Kang A."/>
            <person name="Land M.L."/>
            <person name="Levy R."/>
            <person name="Lie T.J."/>
            <person name="Major T.A."/>
            <person name="Moore B.C."/>
            <person name="Porat I."/>
            <person name="Palmeiri A."/>
            <person name="Rouse G."/>
            <person name="Saenphimmachak C."/>
            <person name="Soll D."/>
            <person name="Van Dien S."/>
            <person name="Wang T."/>
            <person name="Whitman W.B."/>
            <person name="Xia Q."/>
            <person name="Zhang Y."/>
            <person name="Larimer F.W."/>
            <person name="Olson M.V."/>
            <person name="Leigh J.A."/>
        </authorList>
    </citation>
    <scope>NUCLEOTIDE SEQUENCE [LARGE SCALE GENOMIC DNA]</scope>
    <source>
        <strain evidence="2">S2 / LL</strain>
    </source>
</reference>
<evidence type="ECO:0000313" key="1">
    <source>
        <dbReference type="EMBL" id="CAF30121.1"/>
    </source>
</evidence>
<dbReference type="Proteomes" id="UP000000590">
    <property type="component" value="Chromosome"/>
</dbReference>
<organism evidence="2">
    <name type="scientific">Methanococcus maripaludis (strain DSM 14266 / JCM 13030 / NBRC 101832 / S2 / LL)</name>
    <dbReference type="NCBI Taxonomy" id="267377"/>
    <lineage>
        <taxon>Archaea</taxon>
        <taxon>Methanobacteriati</taxon>
        <taxon>Methanobacteriota</taxon>
        <taxon>Methanomada group</taxon>
        <taxon>Methanococci</taxon>
        <taxon>Methanococcales</taxon>
        <taxon>Methanococcaceae</taxon>
        <taxon>Methanococcus</taxon>
    </lineage>
</organism>
<dbReference type="DNASU" id="2762285"/>
<accession>Q6LZQ9</accession>
<dbReference type="HOGENOM" id="CLU_077587_0_0_2"/>